<evidence type="ECO:0000313" key="2">
    <source>
        <dbReference type="EMBL" id="JAE14852.1"/>
    </source>
</evidence>
<name>A0A0A9FRE0_ARUDO</name>
<dbReference type="EMBL" id="GBRH01183044">
    <property type="protein sequence ID" value="JAE14852.1"/>
    <property type="molecule type" value="Transcribed_RNA"/>
</dbReference>
<feature type="region of interest" description="Disordered" evidence="1">
    <location>
        <begin position="1"/>
        <end position="59"/>
    </location>
</feature>
<accession>A0A0A9FRE0</accession>
<evidence type="ECO:0000256" key="1">
    <source>
        <dbReference type="SAM" id="MobiDB-lite"/>
    </source>
</evidence>
<dbReference type="AlphaFoldDB" id="A0A0A9FRE0"/>
<reference evidence="2" key="1">
    <citation type="submission" date="2014-09" db="EMBL/GenBank/DDBJ databases">
        <authorList>
            <person name="Magalhaes I.L.F."/>
            <person name="Oliveira U."/>
            <person name="Santos F.R."/>
            <person name="Vidigal T.H.D.A."/>
            <person name="Brescovit A.D."/>
            <person name="Santos A.J."/>
        </authorList>
    </citation>
    <scope>NUCLEOTIDE SEQUENCE</scope>
    <source>
        <tissue evidence="2">Shoot tissue taken approximately 20 cm above the soil surface</tissue>
    </source>
</reference>
<reference evidence="2" key="2">
    <citation type="journal article" date="2015" name="Data Brief">
        <title>Shoot transcriptome of the giant reed, Arundo donax.</title>
        <authorList>
            <person name="Barrero R.A."/>
            <person name="Guerrero F.D."/>
            <person name="Moolhuijzen P."/>
            <person name="Goolsby J.A."/>
            <person name="Tidwell J."/>
            <person name="Bellgard S.E."/>
            <person name="Bellgard M.I."/>
        </authorList>
    </citation>
    <scope>NUCLEOTIDE SEQUENCE</scope>
    <source>
        <tissue evidence="2">Shoot tissue taken approximately 20 cm above the soil surface</tissue>
    </source>
</reference>
<organism evidence="2">
    <name type="scientific">Arundo donax</name>
    <name type="common">Giant reed</name>
    <name type="synonym">Donax arundinaceus</name>
    <dbReference type="NCBI Taxonomy" id="35708"/>
    <lineage>
        <taxon>Eukaryota</taxon>
        <taxon>Viridiplantae</taxon>
        <taxon>Streptophyta</taxon>
        <taxon>Embryophyta</taxon>
        <taxon>Tracheophyta</taxon>
        <taxon>Spermatophyta</taxon>
        <taxon>Magnoliopsida</taxon>
        <taxon>Liliopsida</taxon>
        <taxon>Poales</taxon>
        <taxon>Poaceae</taxon>
        <taxon>PACMAD clade</taxon>
        <taxon>Arundinoideae</taxon>
        <taxon>Arundineae</taxon>
        <taxon>Arundo</taxon>
    </lineage>
</organism>
<sequence length="59" mass="5651">MNSPWLHTAAARSNGAAPPSGSSSSRSTRGRGSARGRAAAASPLMAVFSGAPAPGGSAK</sequence>
<protein>
    <submittedName>
        <fullName evidence="2">Uncharacterized protein</fullName>
    </submittedName>
</protein>
<feature type="compositionally biased region" description="Low complexity" evidence="1">
    <location>
        <begin position="9"/>
        <end position="27"/>
    </location>
</feature>
<proteinExistence type="predicted"/>